<accession>A0ABQ1UCP1</accession>
<dbReference type="InterPro" id="IPR025841">
    <property type="entry name" value="CP_ATPgrasp_2"/>
</dbReference>
<dbReference type="Proteomes" id="UP000632273">
    <property type="component" value="Unassembled WGS sequence"/>
</dbReference>
<organism evidence="2 3">
    <name type="scientific">Hymenobacter cavernae</name>
    <dbReference type="NCBI Taxonomy" id="2044852"/>
    <lineage>
        <taxon>Bacteria</taxon>
        <taxon>Pseudomonadati</taxon>
        <taxon>Bacteroidota</taxon>
        <taxon>Cytophagia</taxon>
        <taxon>Cytophagales</taxon>
        <taxon>Hymenobacteraceae</taxon>
        <taxon>Hymenobacter</taxon>
    </lineage>
</organism>
<dbReference type="PIRSF" id="PIRSF005522">
    <property type="entry name" value="UCP005522"/>
    <property type="match status" value="1"/>
</dbReference>
<protein>
    <recommendedName>
        <fullName evidence="1">Circularly permuted ATP-grasp type 2 domain-containing protein</fullName>
    </recommendedName>
</protein>
<dbReference type="PANTHER" id="PTHR34595:SF7">
    <property type="entry name" value="SLL1039 PROTEIN"/>
    <property type="match status" value="1"/>
</dbReference>
<dbReference type="InterPro" id="IPR016450">
    <property type="entry name" value="UCP005522"/>
</dbReference>
<reference evidence="3" key="1">
    <citation type="journal article" date="2019" name="Int. J. Syst. Evol. Microbiol.">
        <title>The Global Catalogue of Microorganisms (GCM) 10K type strain sequencing project: providing services to taxonomists for standard genome sequencing and annotation.</title>
        <authorList>
            <consortium name="The Broad Institute Genomics Platform"/>
            <consortium name="The Broad Institute Genome Sequencing Center for Infectious Disease"/>
            <person name="Wu L."/>
            <person name="Ma J."/>
        </authorList>
    </citation>
    <scope>NUCLEOTIDE SEQUENCE [LARGE SCALE GENOMIC DNA]</scope>
    <source>
        <strain evidence="3">CGMCC 1.15197</strain>
    </source>
</reference>
<feature type="domain" description="Circularly permuted ATP-grasp type 2" evidence="1">
    <location>
        <begin position="82"/>
        <end position="458"/>
    </location>
</feature>
<proteinExistence type="predicted"/>
<evidence type="ECO:0000313" key="3">
    <source>
        <dbReference type="Proteomes" id="UP000632273"/>
    </source>
</evidence>
<dbReference type="EMBL" id="BMHT01000005">
    <property type="protein sequence ID" value="GGF15991.1"/>
    <property type="molecule type" value="Genomic_DNA"/>
</dbReference>
<evidence type="ECO:0000259" key="1">
    <source>
        <dbReference type="Pfam" id="PF14403"/>
    </source>
</evidence>
<dbReference type="Gene3D" id="3.40.50.11290">
    <property type="match status" value="1"/>
</dbReference>
<dbReference type="SUPFAM" id="SSF56059">
    <property type="entry name" value="Glutathione synthetase ATP-binding domain-like"/>
    <property type="match status" value="1"/>
</dbReference>
<dbReference type="Gene3D" id="3.30.1490.270">
    <property type="match status" value="1"/>
</dbReference>
<keyword evidence="3" id="KW-1185">Reference proteome</keyword>
<sequence>MKENSLLQSYQEQPNVWDEMFNLEGIRPEYRNFVSAIENLESAEMTRKDELAKKLFMSQGITFTVYSSGEGIEKIFPFDIIPRIIKQEEWKHIEAGIKQRLKALNIFLKDIYHQQFIIKDGIVPAALIYSCPQFLREMVNVDVPYDIYTHIAGVDLIRDHDGEFYVLEDNLRTPSGVSYMLENRSITYRIFPDLLPKNNVQPVKDYPDILFRNLRAIAEGRSSDPTVVLLSPGIYNSAYFEHTTLARLMGIRLVEGRDLIVHNHFVYMKTTKGLKQVDVIYRRVDDEFLDPLVFHPDSALGVPGIYSAYRKGNVAIVNAMGNGVADDKAVYSYVPEMIRYYLNEEPILKNVPTYQMADADKRKMVFDNMERMVIKRTNESGGYGMLIGSSATEEQMQDFKRAITEDPRSFIAQPIISLSSTPCYINGVLQPRRVDLRPFALCGPDGIDIVPGGLTRVALKEGSLVVNSSQGGGSKDTWVLGS</sequence>
<dbReference type="InterPro" id="IPR051680">
    <property type="entry name" value="ATP-dep_Glu-Cys_Ligase-2"/>
</dbReference>
<gene>
    <name evidence="2" type="ORF">GCM10011383_29180</name>
</gene>
<evidence type="ECO:0000313" key="2">
    <source>
        <dbReference type="EMBL" id="GGF15991.1"/>
    </source>
</evidence>
<comment type="caution">
    <text evidence="2">The sequence shown here is derived from an EMBL/GenBank/DDBJ whole genome shotgun (WGS) entry which is preliminary data.</text>
</comment>
<dbReference type="RefSeq" id="WP_188814761.1">
    <property type="nucleotide sequence ID" value="NZ_BMHT01000005.1"/>
</dbReference>
<name>A0ABQ1UCP1_9BACT</name>
<dbReference type="Pfam" id="PF14403">
    <property type="entry name" value="CP_ATPgrasp_2"/>
    <property type="match status" value="1"/>
</dbReference>
<dbReference type="PANTHER" id="PTHR34595">
    <property type="entry name" value="BLR5612 PROTEIN"/>
    <property type="match status" value="1"/>
</dbReference>